<gene>
    <name evidence="2" type="ORF">CALCODRAFT_302350</name>
</gene>
<name>A0A165FIX4_9BASI</name>
<reference evidence="2 3" key="1">
    <citation type="journal article" date="2016" name="Mol. Biol. Evol.">
        <title>Comparative Genomics of Early-Diverging Mushroom-Forming Fungi Provides Insights into the Origins of Lignocellulose Decay Capabilities.</title>
        <authorList>
            <person name="Nagy L.G."/>
            <person name="Riley R."/>
            <person name="Tritt A."/>
            <person name="Adam C."/>
            <person name="Daum C."/>
            <person name="Floudas D."/>
            <person name="Sun H."/>
            <person name="Yadav J.S."/>
            <person name="Pangilinan J."/>
            <person name="Larsson K.H."/>
            <person name="Matsuura K."/>
            <person name="Barry K."/>
            <person name="Labutti K."/>
            <person name="Kuo R."/>
            <person name="Ohm R.A."/>
            <person name="Bhattacharya S.S."/>
            <person name="Shirouzu T."/>
            <person name="Yoshinaga Y."/>
            <person name="Martin F.M."/>
            <person name="Grigoriev I.V."/>
            <person name="Hibbett D.S."/>
        </authorList>
    </citation>
    <scope>NUCLEOTIDE SEQUENCE [LARGE SCALE GENOMIC DNA]</scope>
    <source>
        <strain evidence="2 3">HHB12733</strain>
    </source>
</reference>
<dbReference type="InParanoid" id="A0A165FIX4"/>
<keyword evidence="1" id="KW-0732">Signal</keyword>
<accession>A0A165FIX4</accession>
<evidence type="ECO:0000313" key="3">
    <source>
        <dbReference type="Proteomes" id="UP000076842"/>
    </source>
</evidence>
<protein>
    <submittedName>
        <fullName evidence="2">Uncharacterized protein</fullName>
    </submittedName>
</protein>
<sequence>MHGSAWDITMFSLRLLATLSALNHVPVESFTIEGTREVARFVDFLGSPIKGTVLAEHHVLDFPLPRLRVFRVKNCAAWPRHTIKPLWPRYTGLFKGDQYNKPMPLESLELMGDTDVAVDLEETMVLIEAAGTTFVEQILRV</sequence>
<dbReference type="Proteomes" id="UP000076842">
    <property type="component" value="Unassembled WGS sequence"/>
</dbReference>
<keyword evidence="3" id="KW-1185">Reference proteome</keyword>
<evidence type="ECO:0000313" key="2">
    <source>
        <dbReference type="EMBL" id="KZT56815.1"/>
    </source>
</evidence>
<dbReference type="AlphaFoldDB" id="A0A165FIX4"/>
<dbReference type="EMBL" id="KV423972">
    <property type="protein sequence ID" value="KZT56815.1"/>
    <property type="molecule type" value="Genomic_DNA"/>
</dbReference>
<evidence type="ECO:0000256" key="1">
    <source>
        <dbReference type="SAM" id="SignalP"/>
    </source>
</evidence>
<dbReference type="OrthoDB" id="4691307at2759"/>
<feature type="signal peptide" evidence="1">
    <location>
        <begin position="1"/>
        <end position="21"/>
    </location>
</feature>
<feature type="chain" id="PRO_5007857765" evidence="1">
    <location>
        <begin position="22"/>
        <end position="141"/>
    </location>
</feature>
<organism evidence="2 3">
    <name type="scientific">Calocera cornea HHB12733</name>
    <dbReference type="NCBI Taxonomy" id="1353952"/>
    <lineage>
        <taxon>Eukaryota</taxon>
        <taxon>Fungi</taxon>
        <taxon>Dikarya</taxon>
        <taxon>Basidiomycota</taxon>
        <taxon>Agaricomycotina</taxon>
        <taxon>Dacrymycetes</taxon>
        <taxon>Dacrymycetales</taxon>
        <taxon>Dacrymycetaceae</taxon>
        <taxon>Calocera</taxon>
    </lineage>
</organism>
<proteinExistence type="predicted"/>